<proteinExistence type="predicted"/>
<reference evidence="1" key="1">
    <citation type="journal article" date="2021" name="New Phytol.">
        <title>Evolutionary innovations through gain and loss of genes in the ectomycorrhizal Boletales.</title>
        <authorList>
            <person name="Wu G."/>
            <person name="Miyauchi S."/>
            <person name="Morin E."/>
            <person name="Kuo A."/>
            <person name="Drula E."/>
            <person name="Varga T."/>
            <person name="Kohler A."/>
            <person name="Feng B."/>
            <person name="Cao Y."/>
            <person name="Lipzen A."/>
            <person name="Daum C."/>
            <person name="Hundley H."/>
            <person name="Pangilinan J."/>
            <person name="Johnson J."/>
            <person name="Barry K."/>
            <person name="LaButti K."/>
            <person name="Ng V."/>
            <person name="Ahrendt S."/>
            <person name="Min B."/>
            <person name="Choi I.G."/>
            <person name="Park H."/>
            <person name="Plett J.M."/>
            <person name="Magnuson J."/>
            <person name="Spatafora J.W."/>
            <person name="Nagy L.G."/>
            <person name="Henrissat B."/>
            <person name="Grigoriev I.V."/>
            <person name="Yang Z.L."/>
            <person name="Xu J."/>
            <person name="Martin F.M."/>
        </authorList>
    </citation>
    <scope>NUCLEOTIDE SEQUENCE</scope>
    <source>
        <strain evidence="1">KUC20120723A-06</strain>
    </source>
</reference>
<gene>
    <name evidence="1" type="ORF">BV22DRAFT_898897</name>
</gene>
<name>A0ACB8AZA0_9AGAM</name>
<evidence type="ECO:0000313" key="1">
    <source>
        <dbReference type="EMBL" id="KAH7918742.1"/>
    </source>
</evidence>
<sequence>MKLLMSHAKTPSVTLAANIHSYSPLALPPQTPRTVRPATRPHVYLISFLRIDFIDTSPKNLTDWTLMGHAKHMSRIAYTPDGRYLISISGGEIRVWDVHTGLNYALTT</sequence>
<protein>
    <submittedName>
        <fullName evidence="1">Uncharacterized protein</fullName>
    </submittedName>
</protein>
<dbReference type="Proteomes" id="UP000790709">
    <property type="component" value="Unassembled WGS sequence"/>
</dbReference>
<comment type="caution">
    <text evidence="1">The sequence shown here is derived from an EMBL/GenBank/DDBJ whole genome shotgun (WGS) entry which is preliminary data.</text>
</comment>
<keyword evidence="2" id="KW-1185">Reference proteome</keyword>
<evidence type="ECO:0000313" key="2">
    <source>
        <dbReference type="Proteomes" id="UP000790709"/>
    </source>
</evidence>
<accession>A0ACB8AZA0</accession>
<dbReference type="EMBL" id="MU266741">
    <property type="protein sequence ID" value="KAH7918742.1"/>
    <property type="molecule type" value="Genomic_DNA"/>
</dbReference>
<organism evidence="1 2">
    <name type="scientific">Leucogyrophana mollusca</name>
    <dbReference type="NCBI Taxonomy" id="85980"/>
    <lineage>
        <taxon>Eukaryota</taxon>
        <taxon>Fungi</taxon>
        <taxon>Dikarya</taxon>
        <taxon>Basidiomycota</taxon>
        <taxon>Agaricomycotina</taxon>
        <taxon>Agaricomycetes</taxon>
        <taxon>Agaricomycetidae</taxon>
        <taxon>Boletales</taxon>
        <taxon>Boletales incertae sedis</taxon>
        <taxon>Leucogyrophana</taxon>
    </lineage>
</organism>